<evidence type="ECO:0000313" key="2">
    <source>
        <dbReference type="EMBL" id="KAK8916476.1"/>
    </source>
</evidence>
<evidence type="ECO:0000256" key="1">
    <source>
        <dbReference type="SAM" id="MobiDB-lite"/>
    </source>
</evidence>
<feature type="compositionally biased region" description="Pro residues" evidence="1">
    <location>
        <begin position="31"/>
        <end position="42"/>
    </location>
</feature>
<feature type="region of interest" description="Disordered" evidence="1">
    <location>
        <begin position="85"/>
        <end position="213"/>
    </location>
</feature>
<feature type="region of interest" description="Disordered" evidence="1">
    <location>
        <begin position="26"/>
        <end position="47"/>
    </location>
</feature>
<gene>
    <name evidence="2" type="ORF">KSP39_PZI022856</name>
</gene>
<dbReference type="EMBL" id="JBBWWQ010000020">
    <property type="protein sequence ID" value="KAK8916476.1"/>
    <property type="molecule type" value="Genomic_DNA"/>
</dbReference>
<organism evidence="2 3">
    <name type="scientific">Platanthera zijinensis</name>
    <dbReference type="NCBI Taxonomy" id="2320716"/>
    <lineage>
        <taxon>Eukaryota</taxon>
        <taxon>Viridiplantae</taxon>
        <taxon>Streptophyta</taxon>
        <taxon>Embryophyta</taxon>
        <taxon>Tracheophyta</taxon>
        <taxon>Spermatophyta</taxon>
        <taxon>Magnoliopsida</taxon>
        <taxon>Liliopsida</taxon>
        <taxon>Asparagales</taxon>
        <taxon>Orchidaceae</taxon>
        <taxon>Orchidoideae</taxon>
        <taxon>Orchideae</taxon>
        <taxon>Orchidinae</taxon>
        <taxon>Platanthera</taxon>
    </lineage>
</organism>
<feature type="compositionally biased region" description="Basic residues" evidence="1">
    <location>
        <begin position="97"/>
        <end position="108"/>
    </location>
</feature>
<evidence type="ECO:0000313" key="3">
    <source>
        <dbReference type="Proteomes" id="UP001418222"/>
    </source>
</evidence>
<dbReference type="AlphaFoldDB" id="A0AAP0AVG9"/>
<keyword evidence="3" id="KW-1185">Reference proteome</keyword>
<name>A0AAP0AVG9_9ASPA</name>
<proteinExistence type="predicted"/>
<accession>A0AAP0AVG9</accession>
<reference evidence="2 3" key="1">
    <citation type="journal article" date="2022" name="Nat. Plants">
        <title>Genomes of leafy and leafless Platanthera orchids illuminate the evolution of mycoheterotrophy.</title>
        <authorList>
            <person name="Li M.H."/>
            <person name="Liu K.W."/>
            <person name="Li Z."/>
            <person name="Lu H.C."/>
            <person name="Ye Q.L."/>
            <person name="Zhang D."/>
            <person name="Wang J.Y."/>
            <person name="Li Y.F."/>
            <person name="Zhong Z.M."/>
            <person name="Liu X."/>
            <person name="Yu X."/>
            <person name="Liu D.K."/>
            <person name="Tu X.D."/>
            <person name="Liu B."/>
            <person name="Hao Y."/>
            <person name="Liao X.Y."/>
            <person name="Jiang Y.T."/>
            <person name="Sun W.H."/>
            <person name="Chen J."/>
            <person name="Chen Y.Q."/>
            <person name="Ai Y."/>
            <person name="Zhai J.W."/>
            <person name="Wu S.S."/>
            <person name="Zhou Z."/>
            <person name="Hsiao Y.Y."/>
            <person name="Wu W.L."/>
            <person name="Chen Y.Y."/>
            <person name="Lin Y.F."/>
            <person name="Hsu J.L."/>
            <person name="Li C.Y."/>
            <person name="Wang Z.W."/>
            <person name="Zhao X."/>
            <person name="Zhong W.Y."/>
            <person name="Ma X.K."/>
            <person name="Ma L."/>
            <person name="Huang J."/>
            <person name="Chen G.Z."/>
            <person name="Huang M.Z."/>
            <person name="Huang L."/>
            <person name="Peng D.H."/>
            <person name="Luo Y.B."/>
            <person name="Zou S.Q."/>
            <person name="Chen S.P."/>
            <person name="Lan S."/>
            <person name="Tsai W.C."/>
            <person name="Van de Peer Y."/>
            <person name="Liu Z.J."/>
        </authorList>
    </citation>
    <scope>NUCLEOTIDE SEQUENCE [LARGE SCALE GENOMIC DNA]</scope>
    <source>
        <strain evidence="2">Lor287</strain>
    </source>
</reference>
<protein>
    <submittedName>
        <fullName evidence="2">Uncharacterized protein</fullName>
    </submittedName>
</protein>
<sequence>MNNLDLSDQSSDGVVNYSSSSYGGFLFRSPNSPPPSPSPYPSPSTASLSQLFLGERSELHGSRAAAYYSSPFGCFQLRQPPLLPFPRSATLPSPSIRSRRKNPKRKGKMFVGVMKEASSPPTTKGKDEVKPVAAAMEVKVGGKDESGSWPMKTKPIEKEERRSSEAKVIEKRDEMESVYSQSPPPSSLPFPKFSMTRPKSNVGVAGSLAGTLA</sequence>
<dbReference type="Proteomes" id="UP001418222">
    <property type="component" value="Unassembled WGS sequence"/>
</dbReference>
<comment type="caution">
    <text evidence="2">The sequence shown here is derived from an EMBL/GenBank/DDBJ whole genome shotgun (WGS) entry which is preliminary data.</text>
</comment>
<feature type="compositionally biased region" description="Basic and acidic residues" evidence="1">
    <location>
        <begin position="154"/>
        <end position="175"/>
    </location>
</feature>